<organism evidence="10 11">
    <name type="scientific">Nonomuraea recticatena</name>
    <dbReference type="NCBI Taxonomy" id="46178"/>
    <lineage>
        <taxon>Bacteria</taxon>
        <taxon>Bacillati</taxon>
        <taxon>Actinomycetota</taxon>
        <taxon>Actinomycetes</taxon>
        <taxon>Streptosporangiales</taxon>
        <taxon>Streptosporangiaceae</taxon>
        <taxon>Nonomuraea</taxon>
    </lineage>
</organism>
<dbReference type="Gene3D" id="2.40.50.100">
    <property type="match status" value="1"/>
</dbReference>
<dbReference type="NCBIfam" id="TIGR00531">
    <property type="entry name" value="BCCP"/>
    <property type="match status" value="1"/>
</dbReference>
<dbReference type="Pfam" id="PF00364">
    <property type="entry name" value="Biotin_lipoyl"/>
    <property type="match status" value="1"/>
</dbReference>
<dbReference type="CDD" id="cd06850">
    <property type="entry name" value="biotinyl_domain"/>
    <property type="match status" value="1"/>
</dbReference>
<gene>
    <name evidence="10" type="ORF">GCM10010412_078950</name>
</gene>
<dbReference type="PANTHER" id="PTHR45266:SF3">
    <property type="entry name" value="OXALOACETATE DECARBOXYLASE ALPHA CHAIN"/>
    <property type="match status" value="1"/>
</dbReference>
<keyword evidence="3 8" id="KW-0444">Lipid biosynthesis</keyword>
<accession>A0ABN3SZ30</accession>
<evidence type="ECO:0000313" key="10">
    <source>
        <dbReference type="EMBL" id="GAA2689714.1"/>
    </source>
</evidence>
<evidence type="ECO:0000256" key="1">
    <source>
        <dbReference type="ARBA" id="ARBA00005194"/>
    </source>
</evidence>
<evidence type="ECO:0000256" key="5">
    <source>
        <dbReference type="ARBA" id="ARBA00023098"/>
    </source>
</evidence>
<dbReference type="PRINTS" id="PR01071">
    <property type="entry name" value="ACOABIOTINCC"/>
</dbReference>
<dbReference type="PROSITE" id="PS50968">
    <property type="entry name" value="BIOTINYL_LIPOYL"/>
    <property type="match status" value="1"/>
</dbReference>
<evidence type="ECO:0000256" key="7">
    <source>
        <dbReference type="ARBA" id="ARBA00023267"/>
    </source>
</evidence>
<dbReference type="RefSeq" id="WP_346153908.1">
    <property type="nucleotide sequence ID" value="NZ_BAAATE010000031.1"/>
</dbReference>
<dbReference type="Proteomes" id="UP001501666">
    <property type="component" value="Unassembled WGS sequence"/>
</dbReference>
<dbReference type="InterPro" id="IPR011053">
    <property type="entry name" value="Single_hybrid_motif"/>
</dbReference>
<dbReference type="PANTHER" id="PTHR45266">
    <property type="entry name" value="OXALOACETATE DECARBOXYLASE ALPHA CHAIN"/>
    <property type="match status" value="1"/>
</dbReference>
<keyword evidence="5 8" id="KW-0443">Lipid metabolism</keyword>
<comment type="caution">
    <text evidence="10">The sequence shown here is derived from an EMBL/GenBank/DDBJ whole genome shotgun (WGS) entry which is preliminary data.</text>
</comment>
<evidence type="ECO:0000256" key="3">
    <source>
        <dbReference type="ARBA" id="ARBA00022516"/>
    </source>
</evidence>
<dbReference type="InterPro" id="IPR000089">
    <property type="entry name" value="Biotin_lipoyl"/>
</dbReference>
<dbReference type="InterPro" id="IPR050709">
    <property type="entry name" value="Biotin_Carboxyl_Carrier/Decarb"/>
</dbReference>
<keyword evidence="7 8" id="KW-0092">Biotin</keyword>
<comment type="function">
    <text evidence="8">This protein is a component of the acetyl coenzyme A carboxylase complex; first, biotin carboxylase catalyzes the carboxylation of the carrier protein and then the transcarboxylase transfers the carboxyl group to form malonyl-CoA.</text>
</comment>
<evidence type="ECO:0000256" key="4">
    <source>
        <dbReference type="ARBA" id="ARBA00022832"/>
    </source>
</evidence>
<keyword evidence="4 8" id="KW-0276">Fatty acid metabolism</keyword>
<name>A0ABN3SZ30_9ACTN</name>
<reference evidence="10 11" key="1">
    <citation type="journal article" date="2019" name="Int. J. Syst. Evol. Microbiol.">
        <title>The Global Catalogue of Microorganisms (GCM) 10K type strain sequencing project: providing services to taxonomists for standard genome sequencing and annotation.</title>
        <authorList>
            <consortium name="The Broad Institute Genomics Platform"/>
            <consortium name="The Broad Institute Genome Sequencing Center for Infectious Disease"/>
            <person name="Wu L."/>
            <person name="Ma J."/>
        </authorList>
    </citation>
    <scope>NUCLEOTIDE SEQUENCE [LARGE SCALE GENOMIC DNA]</scope>
    <source>
        <strain evidence="10 11">JCM 6835</strain>
    </source>
</reference>
<dbReference type="InterPro" id="IPR001882">
    <property type="entry name" value="Biotin_BS"/>
</dbReference>
<dbReference type="PROSITE" id="PS00188">
    <property type="entry name" value="BIOTIN"/>
    <property type="match status" value="1"/>
</dbReference>
<evidence type="ECO:0000256" key="8">
    <source>
        <dbReference type="RuleBase" id="RU364072"/>
    </source>
</evidence>
<evidence type="ECO:0000256" key="6">
    <source>
        <dbReference type="ARBA" id="ARBA00023160"/>
    </source>
</evidence>
<dbReference type="InterPro" id="IPR001249">
    <property type="entry name" value="AcCoA_biotinCC"/>
</dbReference>
<proteinExistence type="predicted"/>
<evidence type="ECO:0000256" key="2">
    <source>
        <dbReference type="ARBA" id="ARBA00017562"/>
    </source>
</evidence>
<dbReference type="SUPFAM" id="SSF51230">
    <property type="entry name" value="Single hybrid motif"/>
    <property type="match status" value="1"/>
</dbReference>
<evidence type="ECO:0000259" key="9">
    <source>
        <dbReference type="PROSITE" id="PS50968"/>
    </source>
</evidence>
<keyword evidence="11" id="KW-1185">Reference proteome</keyword>
<comment type="pathway">
    <text evidence="1 8">Lipid metabolism; fatty acid biosynthesis.</text>
</comment>
<protein>
    <recommendedName>
        <fullName evidence="2 8">Biotin carboxyl carrier protein of acetyl-CoA carboxylase</fullName>
    </recommendedName>
</protein>
<dbReference type="EMBL" id="BAAATE010000031">
    <property type="protein sequence ID" value="GAA2689714.1"/>
    <property type="molecule type" value="Genomic_DNA"/>
</dbReference>
<feature type="domain" description="Lipoyl-binding" evidence="9">
    <location>
        <begin position="83"/>
        <end position="159"/>
    </location>
</feature>
<keyword evidence="6 8" id="KW-0275">Fatty acid biosynthesis</keyword>
<sequence length="163" mass="16845">MSEREQEHDQHAALRVLREEVAHLVKTVPGPVAAVSLRLGDCALEVTWASAATAAQVVAAPAVPAQAAQPAAAAEEAVEDPALTAVTAPLVGTFYHAPEPGAAPYVRVGDRVRAGQTVGVVEAMKLMNQVVAEQEGEVVEVVAGNAEPVEYGQALVRIRVGSA</sequence>
<evidence type="ECO:0000313" key="11">
    <source>
        <dbReference type="Proteomes" id="UP001501666"/>
    </source>
</evidence>